<dbReference type="Proteomes" id="UP000184268">
    <property type="component" value="Unassembled WGS sequence"/>
</dbReference>
<gene>
    <name evidence="1" type="ORF">SAMN02745129_2462</name>
</gene>
<organism evidence="1 2">
    <name type="scientific">Ferrimonas marina</name>
    <dbReference type="NCBI Taxonomy" id="299255"/>
    <lineage>
        <taxon>Bacteria</taxon>
        <taxon>Pseudomonadati</taxon>
        <taxon>Pseudomonadota</taxon>
        <taxon>Gammaproteobacteria</taxon>
        <taxon>Alteromonadales</taxon>
        <taxon>Ferrimonadaceae</taxon>
        <taxon>Ferrimonas</taxon>
    </lineage>
</organism>
<keyword evidence="2" id="KW-1185">Reference proteome</keyword>
<evidence type="ECO:0000313" key="2">
    <source>
        <dbReference type="Proteomes" id="UP000184268"/>
    </source>
</evidence>
<dbReference type="RefSeq" id="WP_067655454.1">
    <property type="nucleotide sequence ID" value="NZ_FQXG01000003.1"/>
</dbReference>
<protein>
    <submittedName>
        <fullName evidence="1">Uncharacterized protein</fullName>
    </submittedName>
</protein>
<evidence type="ECO:0000313" key="1">
    <source>
        <dbReference type="EMBL" id="SHH59540.1"/>
    </source>
</evidence>
<sequence>MLYVVDNPGSNFEENTVVAVNPKGLEPCNLITGLPEGLERDPAWTARNQCYNNVHNALQQLGPYCGEWGMAHVLIVADNTLCCGHAVLWHITENAFYDITPPADGMSAPEHVLLALTVTQMENIELATLARERFGAEDKISLPNFPDLAAVEPGSVEGPLALRLAKLHRSLMLNEGVLGRAKENAGSEPALVR</sequence>
<dbReference type="AlphaFoldDB" id="A0A1M5U9E9"/>
<accession>A0A1M5U9E9</accession>
<proteinExistence type="predicted"/>
<name>A0A1M5U9E9_9GAMM</name>
<dbReference type="EMBL" id="FQXG01000003">
    <property type="protein sequence ID" value="SHH59540.1"/>
    <property type="molecule type" value="Genomic_DNA"/>
</dbReference>
<reference evidence="1 2" key="1">
    <citation type="submission" date="2016-11" db="EMBL/GenBank/DDBJ databases">
        <authorList>
            <person name="Jaros S."/>
            <person name="Januszkiewicz K."/>
            <person name="Wedrychowicz H."/>
        </authorList>
    </citation>
    <scope>NUCLEOTIDE SEQUENCE [LARGE SCALE GENOMIC DNA]</scope>
    <source>
        <strain evidence="1 2">DSM 16917</strain>
    </source>
</reference>